<dbReference type="HAMAP" id="MF_00575">
    <property type="entry name" value="LpxH"/>
    <property type="match status" value="1"/>
</dbReference>
<dbReference type="UniPathway" id="UPA00359">
    <property type="reaction ID" value="UER00480"/>
</dbReference>
<organism evidence="12 13">
    <name type="scientific">Exilibacterium tricleocarpae</name>
    <dbReference type="NCBI Taxonomy" id="2591008"/>
    <lineage>
        <taxon>Bacteria</taxon>
        <taxon>Pseudomonadati</taxon>
        <taxon>Pseudomonadota</taxon>
        <taxon>Gammaproteobacteria</taxon>
        <taxon>Cellvibrionales</taxon>
        <taxon>Cellvibrionaceae</taxon>
        <taxon>Exilibacterium</taxon>
    </lineage>
</organism>
<dbReference type="GO" id="GO:0005737">
    <property type="term" value="C:cytoplasm"/>
    <property type="evidence" value="ECO:0007669"/>
    <property type="project" value="InterPro"/>
</dbReference>
<keyword evidence="6 10" id="KW-0378">Hydrolase</keyword>
<dbReference type="Gene3D" id="3.60.21.10">
    <property type="match status" value="1"/>
</dbReference>
<keyword evidence="5 10" id="KW-0479">Metal-binding</keyword>
<dbReference type="InterPro" id="IPR004843">
    <property type="entry name" value="Calcineurin-like_PHP"/>
</dbReference>
<keyword evidence="8 10" id="KW-0472">Membrane</keyword>
<protein>
    <recommendedName>
        <fullName evidence="10">UDP-2,3-diacylglucosamine hydrolase</fullName>
        <ecNumber evidence="10">3.6.1.54</ecNumber>
    </recommendedName>
    <alternativeName>
        <fullName evidence="10">UDP-2,3-diacylglucosamine diphosphatase</fullName>
    </alternativeName>
</protein>
<evidence type="ECO:0000256" key="8">
    <source>
        <dbReference type="ARBA" id="ARBA00023136"/>
    </source>
</evidence>
<evidence type="ECO:0000256" key="2">
    <source>
        <dbReference type="ARBA" id="ARBA00022516"/>
    </source>
</evidence>
<proteinExistence type="inferred from homology"/>
<comment type="pathway">
    <text evidence="10">Glycolipid biosynthesis; lipid IV(A) biosynthesis; lipid IV(A) from (3R)-3-hydroxytetradecanoyl-[acyl-carrier-protein] and UDP-N-acetyl-alpha-D-glucosamine: step 4/6.</text>
</comment>
<feature type="binding site" evidence="10">
    <location>
        <position position="195"/>
    </location>
    <ligand>
        <name>substrate</name>
    </ligand>
</feature>
<dbReference type="Proteomes" id="UP000319732">
    <property type="component" value="Unassembled WGS sequence"/>
</dbReference>
<comment type="subcellular location">
    <subcellularLocation>
        <location evidence="10">Cell inner membrane</location>
        <topology evidence="10">Peripheral membrane protein</topology>
        <orientation evidence="10">Cytoplasmic side</orientation>
    </subcellularLocation>
</comment>
<feature type="binding site" evidence="10">
    <location>
        <position position="160"/>
    </location>
    <ligand>
        <name>substrate</name>
    </ligand>
</feature>
<reference evidence="12 13" key="1">
    <citation type="submission" date="2019-06" db="EMBL/GenBank/DDBJ databases">
        <title>Whole genome sequence for Cellvibrionaceae sp. R142.</title>
        <authorList>
            <person name="Wang G."/>
        </authorList>
    </citation>
    <scope>NUCLEOTIDE SEQUENCE [LARGE SCALE GENOMIC DNA]</scope>
    <source>
        <strain evidence="12 13">R142</strain>
    </source>
</reference>
<evidence type="ECO:0000256" key="5">
    <source>
        <dbReference type="ARBA" id="ARBA00022723"/>
    </source>
</evidence>
<keyword evidence="7 10" id="KW-0443">Lipid metabolism</keyword>
<dbReference type="NCBIfam" id="NF003743">
    <property type="entry name" value="PRK05340.1"/>
    <property type="match status" value="1"/>
</dbReference>
<dbReference type="Pfam" id="PF00149">
    <property type="entry name" value="Metallophos"/>
    <property type="match status" value="1"/>
</dbReference>
<dbReference type="GO" id="GO:0009245">
    <property type="term" value="P:lipid A biosynthetic process"/>
    <property type="evidence" value="ECO:0007669"/>
    <property type="project" value="UniProtKB-UniRule"/>
</dbReference>
<dbReference type="OrthoDB" id="9783283at2"/>
<keyword evidence="9 10" id="KW-0464">Manganese</keyword>
<feature type="binding site" evidence="10">
    <location>
        <position position="10"/>
    </location>
    <ligand>
        <name>Mn(2+)</name>
        <dbReference type="ChEBI" id="CHEBI:29035"/>
        <label>1</label>
    </ligand>
</feature>
<evidence type="ECO:0000259" key="11">
    <source>
        <dbReference type="Pfam" id="PF00149"/>
    </source>
</evidence>
<dbReference type="GO" id="GO:0030145">
    <property type="term" value="F:manganese ion binding"/>
    <property type="evidence" value="ECO:0007669"/>
    <property type="project" value="UniProtKB-UniRule"/>
</dbReference>
<comment type="similarity">
    <text evidence="10">Belongs to the LpxH family.</text>
</comment>
<feature type="binding site" evidence="10">
    <location>
        <position position="197"/>
    </location>
    <ligand>
        <name>Mn(2+)</name>
        <dbReference type="ChEBI" id="CHEBI:29035"/>
        <label>1</label>
    </ligand>
</feature>
<feature type="domain" description="Calcineurin-like phosphoesterase" evidence="11">
    <location>
        <begin position="1"/>
        <end position="199"/>
    </location>
</feature>
<comment type="caution">
    <text evidence="12">The sequence shown here is derived from an EMBL/GenBank/DDBJ whole genome shotgun (WGS) entry which is preliminary data.</text>
</comment>
<sequence>MTTYFISDLHLHDTRPAITRAFFNWLDAISGHCAALYILGDLFEVWIGDDDDNPEHRRIVERLRQLRQADIPLYVMHGNRDFLLGPAFAAASGAELLDDPTVIDLYGEPVLLMHGDSLCTRDHDYMAFRRQARSPDWQAQLLAKPLAERRAIAAALREQSRSMNSLKAEDIMDVTPAEVVKVMEAHGVQTLIHGHTHRPQRHHLSANGAAAERIVLGDWGPQGWCLAVSPTRRELSSWPLAGE</sequence>
<evidence type="ECO:0000256" key="1">
    <source>
        <dbReference type="ARBA" id="ARBA00022475"/>
    </source>
</evidence>
<name>A0A545TLJ9_9GAMM</name>
<evidence type="ECO:0000256" key="9">
    <source>
        <dbReference type="ARBA" id="ARBA00023211"/>
    </source>
</evidence>
<dbReference type="PANTHER" id="PTHR34990">
    <property type="entry name" value="UDP-2,3-DIACYLGLUCOSAMINE HYDROLASE-RELATED"/>
    <property type="match status" value="1"/>
</dbReference>
<keyword evidence="3 10" id="KW-0997">Cell inner membrane</keyword>
<evidence type="ECO:0000313" key="13">
    <source>
        <dbReference type="Proteomes" id="UP000319732"/>
    </source>
</evidence>
<dbReference type="InterPro" id="IPR043461">
    <property type="entry name" value="LpxH-like"/>
</dbReference>
<feature type="binding site" evidence="10">
    <location>
        <position position="8"/>
    </location>
    <ligand>
        <name>Mn(2+)</name>
        <dbReference type="ChEBI" id="CHEBI:29035"/>
        <label>1</label>
    </ligand>
</feature>
<dbReference type="GO" id="GO:0019897">
    <property type="term" value="C:extrinsic component of plasma membrane"/>
    <property type="evidence" value="ECO:0007669"/>
    <property type="project" value="UniProtKB-UniRule"/>
</dbReference>
<keyword evidence="2 10" id="KW-0444">Lipid biosynthesis</keyword>
<keyword evidence="1 10" id="KW-1003">Cell membrane</keyword>
<feature type="binding site" evidence="10">
    <location>
        <position position="122"/>
    </location>
    <ligand>
        <name>substrate</name>
    </ligand>
</feature>
<evidence type="ECO:0000256" key="7">
    <source>
        <dbReference type="ARBA" id="ARBA00023098"/>
    </source>
</evidence>
<gene>
    <name evidence="10" type="primary">lpxH</name>
    <name evidence="12" type="ORF">FKG94_13560</name>
</gene>
<dbReference type="CDD" id="cd07398">
    <property type="entry name" value="MPP_YbbF-LpxH"/>
    <property type="match status" value="1"/>
</dbReference>
<dbReference type="InterPro" id="IPR029052">
    <property type="entry name" value="Metallo-depent_PP-like"/>
</dbReference>
<dbReference type="GO" id="GO:0008758">
    <property type="term" value="F:UDP-2,3-diacylglucosamine hydrolase activity"/>
    <property type="evidence" value="ECO:0007669"/>
    <property type="project" value="UniProtKB-UniRule"/>
</dbReference>
<dbReference type="EC" id="3.6.1.54" evidence="10"/>
<feature type="binding site" evidence="10">
    <location>
        <begin position="79"/>
        <end position="80"/>
    </location>
    <ligand>
        <name>substrate</name>
    </ligand>
</feature>
<dbReference type="RefSeq" id="WP_142904882.1">
    <property type="nucleotide sequence ID" value="NZ_ML660094.1"/>
</dbReference>
<feature type="binding site" evidence="10">
    <location>
        <position position="164"/>
    </location>
    <ligand>
        <name>substrate</name>
    </ligand>
</feature>
<comment type="function">
    <text evidence="10">Hydrolyzes the pyrophosphate bond of UDP-2,3-diacylglucosamine to yield 2,3-diacylglucosamine 1-phosphate (lipid X) and UMP by catalyzing the attack of water at the alpha-P atom. Involved in the biosynthesis of lipid A, a phosphorylated glycolipid that anchors the lipopolysaccharide to the outer membrane of the cell.</text>
</comment>
<dbReference type="InterPro" id="IPR010138">
    <property type="entry name" value="UDP-diacylglucosamine_Hdrlase"/>
</dbReference>
<feature type="binding site" evidence="10">
    <location>
        <position position="41"/>
    </location>
    <ligand>
        <name>Mn(2+)</name>
        <dbReference type="ChEBI" id="CHEBI:29035"/>
        <label>1</label>
    </ligand>
</feature>
<evidence type="ECO:0000313" key="12">
    <source>
        <dbReference type="EMBL" id="TQV78103.1"/>
    </source>
</evidence>
<keyword evidence="4 10" id="KW-0441">Lipid A biosynthesis</keyword>
<evidence type="ECO:0000256" key="10">
    <source>
        <dbReference type="HAMAP-Rule" id="MF_00575"/>
    </source>
</evidence>
<accession>A0A545TLJ9</accession>
<dbReference type="AlphaFoldDB" id="A0A545TLJ9"/>
<dbReference type="EMBL" id="VHSG01000013">
    <property type="protein sequence ID" value="TQV78103.1"/>
    <property type="molecule type" value="Genomic_DNA"/>
</dbReference>
<feature type="binding site" evidence="10">
    <location>
        <position position="79"/>
    </location>
    <ligand>
        <name>Mn(2+)</name>
        <dbReference type="ChEBI" id="CHEBI:29035"/>
        <label>2</label>
    </ligand>
</feature>
<dbReference type="NCBIfam" id="TIGR01854">
    <property type="entry name" value="lipid_A_lpxH"/>
    <property type="match status" value="1"/>
</dbReference>
<feature type="binding site" evidence="10">
    <location>
        <position position="114"/>
    </location>
    <ligand>
        <name>Mn(2+)</name>
        <dbReference type="ChEBI" id="CHEBI:29035"/>
        <label>2</label>
    </ligand>
</feature>
<feature type="binding site" evidence="10">
    <location>
        <position position="167"/>
    </location>
    <ligand>
        <name>substrate</name>
    </ligand>
</feature>
<feature type="binding site" evidence="10">
    <location>
        <position position="41"/>
    </location>
    <ligand>
        <name>Mn(2+)</name>
        <dbReference type="ChEBI" id="CHEBI:29035"/>
        <label>2</label>
    </ligand>
</feature>
<evidence type="ECO:0000256" key="6">
    <source>
        <dbReference type="ARBA" id="ARBA00022801"/>
    </source>
</evidence>
<dbReference type="SUPFAM" id="SSF56300">
    <property type="entry name" value="Metallo-dependent phosphatases"/>
    <property type="match status" value="1"/>
</dbReference>
<dbReference type="PANTHER" id="PTHR34990:SF1">
    <property type="entry name" value="UDP-2,3-DIACYLGLUCOSAMINE HYDROLASE"/>
    <property type="match status" value="1"/>
</dbReference>
<comment type="cofactor">
    <cofactor evidence="10">
        <name>Mn(2+)</name>
        <dbReference type="ChEBI" id="CHEBI:29035"/>
    </cofactor>
    <text evidence="10">Binds 2 Mn(2+) ions per subunit in a binuclear metal center.</text>
</comment>
<evidence type="ECO:0000256" key="3">
    <source>
        <dbReference type="ARBA" id="ARBA00022519"/>
    </source>
</evidence>
<keyword evidence="13" id="KW-1185">Reference proteome</keyword>
<comment type="catalytic activity">
    <reaction evidence="10">
        <text>UDP-2-N,3-O-bis[(3R)-3-hydroxytetradecanoyl]-alpha-D-glucosamine + H2O = 2-N,3-O-bis[(3R)-3-hydroxytetradecanoyl]-alpha-D-glucosaminyl 1-phosphate + UMP + 2 H(+)</text>
        <dbReference type="Rhea" id="RHEA:25213"/>
        <dbReference type="ChEBI" id="CHEBI:15377"/>
        <dbReference type="ChEBI" id="CHEBI:15378"/>
        <dbReference type="ChEBI" id="CHEBI:57865"/>
        <dbReference type="ChEBI" id="CHEBI:57957"/>
        <dbReference type="ChEBI" id="CHEBI:78847"/>
        <dbReference type="EC" id="3.6.1.54"/>
    </reaction>
</comment>
<evidence type="ECO:0000256" key="4">
    <source>
        <dbReference type="ARBA" id="ARBA00022556"/>
    </source>
</evidence>
<feature type="binding site" evidence="10">
    <location>
        <position position="195"/>
    </location>
    <ligand>
        <name>Mn(2+)</name>
        <dbReference type="ChEBI" id="CHEBI:29035"/>
        <label>2</label>
    </ligand>
</feature>